<dbReference type="InterPro" id="IPR036259">
    <property type="entry name" value="MFS_trans_sf"/>
</dbReference>
<dbReference type="Pfam" id="PF07690">
    <property type="entry name" value="MFS_1"/>
    <property type="match status" value="1"/>
</dbReference>
<dbReference type="Proteomes" id="UP000294597">
    <property type="component" value="Unassembled WGS sequence"/>
</dbReference>
<evidence type="ECO:0000256" key="6">
    <source>
        <dbReference type="SAM" id="Phobius"/>
    </source>
</evidence>
<keyword evidence="9" id="KW-1185">Reference proteome</keyword>
<name>A0A4R5CY48_9FLAO</name>
<evidence type="ECO:0000256" key="5">
    <source>
        <dbReference type="ARBA" id="ARBA00023136"/>
    </source>
</evidence>
<feature type="transmembrane region" description="Helical" evidence="6">
    <location>
        <begin position="145"/>
        <end position="166"/>
    </location>
</feature>
<evidence type="ECO:0000313" key="9">
    <source>
        <dbReference type="Proteomes" id="UP000294597"/>
    </source>
</evidence>
<keyword evidence="2" id="KW-0813">Transport</keyword>
<dbReference type="InterPro" id="IPR011701">
    <property type="entry name" value="MFS"/>
</dbReference>
<evidence type="ECO:0000256" key="1">
    <source>
        <dbReference type="ARBA" id="ARBA00004141"/>
    </source>
</evidence>
<dbReference type="PANTHER" id="PTHR23502">
    <property type="entry name" value="MAJOR FACILITATOR SUPERFAMILY"/>
    <property type="match status" value="1"/>
</dbReference>
<dbReference type="RefSeq" id="WP_132109576.1">
    <property type="nucleotide sequence ID" value="NZ_SMFO01000002.1"/>
</dbReference>
<dbReference type="SUPFAM" id="SSF103473">
    <property type="entry name" value="MFS general substrate transporter"/>
    <property type="match status" value="1"/>
</dbReference>
<comment type="caution">
    <text evidence="8">The sequence shown here is derived from an EMBL/GenBank/DDBJ whole genome shotgun (WGS) entry which is preliminary data.</text>
</comment>
<comment type="subcellular location">
    <subcellularLocation>
        <location evidence="1">Membrane</location>
        <topology evidence="1">Multi-pass membrane protein</topology>
    </subcellularLocation>
</comment>
<evidence type="ECO:0000259" key="7">
    <source>
        <dbReference type="PROSITE" id="PS50850"/>
    </source>
</evidence>
<feature type="transmembrane region" description="Helical" evidence="6">
    <location>
        <begin position="313"/>
        <end position="334"/>
    </location>
</feature>
<feature type="transmembrane region" description="Helical" evidence="6">
    <location>
        <begin position="106"/>
        <end position="125"/>
    </location>
</feature>
<evidence type="ECO:0000256" key="3">
    <source>
        <dbReference type="ARBA" id="ARBA00022692"/>
    </source>
</evidence>
<feature type="transmembrane region" description="Helical" evidence="6">
    <location>
        <begin position="82"/>
        <end position="100"/>
    </location>
</feature>
<keyword evidence="5 6" id="KW-0472">Membrane</keyword>
<dbReference type="PROSITE" id="PS50850">
    <property type="entry name" value="MFS"/>
    <property type="match status" value="1"/>
</dbReference>
<proteinExistence type="predicted"/>
<keyword evidence="3 6" id="KW-0812">Transmembrane</keyword>
<feature type="transmembrane region" description="Helical" evidence="6">
    <location>
        <begin position="251"/>
        <end position="276"/>
    </location>
</feature>
<feature type="transmembrane region" description="Helical" evidence="6">
    <location>
        <begin position="56"/>
        <end position="75"/>
    </location>
</feature>
<feature type="transmembrane region" description="Helical" evidence="6">
    <location>
        <begin position="172"/>
        <end position="191"/>
    </location>
</feature>
<dbReference type="PANTHER" id="PTHR23502:SF132">
    <property type="entry name" value="POLYAMINE TRANSPORTER 2-RELATED"/>
    <property type="match status" value="1"/>
</dbReference>
<evidence type="ECO:0000313" key="8">
    <source>
        <dbReference type="EMBL" id="TDE05536.1"/>
    </source>
</evidence>
<reference evidence="8 9" key="1">
    <citation type="submission" date="2019-03" db="EMBL/GenBank/DDBJ databases">
        <title>Flavobacterium TSA-D2 sp. nov., isolated from arctic soil.</title>
        <authorList>
            <person name="Chaudhary D.K."/>
        </authorList>
    </citation>
    <scope>NUCLEOTIDE SEQUENCE [LARGE SCALE GENOMIC DNA]</scope>
    <source>
        <strain evidence="8 9">TSA-D2</strain>
    </source>
</reference>
<sequence length="417" mass="46041">MKIKKEVRLLPEKNKSIATILAFALVPLSGLATDIYLPSMPQMGISLNTSESNIQLTLMLFLVSYGLTQIVAGSLLDVYGRYRLSLLALLLFIVASLVIATTDSIWVIYCMRVLHGISVAFIAVAKRTLFVDIYEGAKQKSYLSIMTIVWSVAPIVAPFIGGYLQYGFGWRSNFYVLAFFGSIMLILELIFSGETLKTRKKMEIIAIKNSYSEMLQRKDFRYGLLMLGISYGAVMFYGLSGPFILEHELGYSAIVTGYVSLFLGAGWMTGGFLSKALISKPLVSKLRVANYIQFALVLTMMLSAPFLSNLFTIAIFAFLIHIAAGFTFSVYFPYCLSSFPQYAATAGGLTGGITYVLTSLFSYGVAYLVQANTQFGLAEGYLLLVVGGFFTLILIGNNFKKAQNEQESKLNLQQCNK</sequence>
<keyword evidence="4 6" id="KW-1133">Transmembrane helix</keyword>
<dbReference type="Gene3D" id="1.20.1720.10">
    <property type="entry name" value="Multidrug resistance protein D"/>
    <property type="match status" value="1"/>
</dbReference>
<accession>A0A4R5CY48</accession>
<evidence type="ECO:0000256" key="2">
    <source>
        <dbReference type="ARBA" id="ARBA00022448"/>
    </source>
</evidence>
<feature type="transmembrane region" description="Helical" evidence="6">
    <location>
        <begin position="288"/>
        <end position="307"/>
    </location>
</feature>
<dbReference type="GO" id="GO:0005886">
    <property type="term" value="C:plasma membrane"/>
    <property type="evidence" value="ECO:0007669"/>
    <property type="project" value="TreeGrafter"/>
</dbReference>
<organism evidence="8 9">
    <name type="scientific">Flavobacterium hiemivividum</name>
    <dbReference type="NCBI Taxonomy" id="2541734"/>
    <lineage>
        <taxon>Bacteria</taxon>
        <taxon>Pseudomonadati</taxon>
        <taxon>Bacteroidota</taxon>
        <taxon>Flavobacteriia</taxon>
        <taxon>Flavobacteriales</taxon>
        <taxon>Flavobacteriaceae</taxon>
        <taxon>Flavobacterium</taxon>
    </lineage>
</organism>
<protein>
    <submittedName>
        <fullName evidence="8">MFS transporter</fullName>
    </submittedName>
</protein>
<dbReference type="InterPro" id="IPR020846">
    <property type="entry name" value="MFS_dom"/>
</dbReference>
<feature type="transmembrane region" description="Helical" evidence="6">
    <location>
        <begin position="346"/>
        <end position="369"/>
    </location>
</feature>
<feature type="transmembrane region" description="Helical" evidence="6">
    <location>
        <begin position="381"/>
        <end position="399"/>
    </location>
</feature>
<dbReference type="EMBL" id="SMFO01000002">
    <property type="protein sequence ID" value="TDE05536.1"/>
    <property type="molecule type" value="Genomic_DNA"/>
</dbReference>
<feature type="domain" description="Major facilitator superfamily (MFS) profile" evidence="7">
    <location>
        <begin position="18"/>
        <end position="405"/>
    </location>
</feature>
<dbReference type="AlphaFoldDB" id="A0A4R5CY48"/>
<gene>
    <name evidence="8" type="ORF">E0F98_05305</name>
</gene>
<feature type="transmembrane region" description="Helical" evidence="6">
    <location>
        <begin position="222"/>
        <end position="245"/>
    </location>
</feature>
<evidence type="ECO:0000256" key="4">
    <source>
        <dbReference type="ARBA" id="ARBA00022989"/>
    </source>
</evidence>
<dbReference type="GO" id="GO:1990961">
    <property type="term" value="P:xenobiotic detoxification by transmembrane export across the plasma membrane"/>
    <property type="evidence" value="ECO:0007669"/>
    <property type="project" value="TreeGrafter"/>
</dbReference>
<dbReference type="GO" id="GO:0015385">
    <property type="term" value="F:sodium:proton antiporter activity"/>
    <property type="evidence" value="ECO:0007669"/>
    <property type="project" value="TreeGrafter"/>
</dbReference>